<dbReference type="GO" id="GO:0005509">
    <property type="term" value="F:calcium ion binding"/>
    <property type="evidence" value="ECO:0007669"/>
    <property type="project" value="InterPro"/>
</dbReference>
<dbReference type="InterPro" id="IPR018247">
    <property type="entry name" value="EF_Hand_1_Ca_BS"/>
</dbReference>
<dbReference type="RefSeq" id="WP_171475020.1">
    <property type="nucleotide sequence ID" value="NZ_CP053452.2"/>
</dbReference>
<dbReference type="Pfam" id="PF13202">
    <property type="entry name" value="EF-hand_5"/>
    <property type="match status" value="3"/>
</dbReference>
<evidence type="ECO:0000313" key="4">
    <source>
        <dbReference type="Proteomes" id="UP000503447"/>
    </source>
</evidence>
<feature type="region of interest" description="Disordered" evidence="1">
    <location>
        <begin position="284"/>
        <end position="308"/>
    </location>
</feature>
<proteinExistence type="predicted"/>
<evidence type="ECO:0000256" key="1">
    <source>
        <dbReference type="SAM" id="MobiDB-lite"/>
    </source>
</evidence>
<dbReference type="InterPro" id="IPR011992">
    <property type="entry name" value="EF-hand-dom_pair"/>
</dbReference>
<feature type="domain" description="EF-hand" evidence="2">
    <location>
        <begin position="183"/>
        <end position="205"/>
    </location>
</feature>
<dbReference type="SUPFAM" id="SSF47473">
    <property type="entry name" value="EF-hand"/>
    <property type="match status" value="1"/>
</dbReference>
<dbReference type="Proteomes" id="UP000503447">
    <property type="component" value="Chromosome"/>
</dbReference>
<dbReference type="PROSITE" id="PS50222">
    <property type="entry name" value="EF_HAND_2"/>
    <property type="match status" value="3"/>
</dbReference>
<organism evidence="3 4">
    <name type="scientific">Frigoriglobus tundricola</name>
    <dbReference type="NCBI Taxonomy" id="2774151"/>
    <lineage>
        <taxon>Bacteria</taxon>
        <taxon>Pseudomonadati</taxon>
        <taxon>Planctomycetota</taxon>
        <taxon>Planctomycetia</taxon>
        <taxon>Gemmatales</taxon>
        <taxon>Gemmataceae</taxon>
        <taxon>Frigoriglobus</taxon>
    </lineage>
</organism>
<evidence type="ECO:0000313" key="3">
    <source>
        <dbReference type="EMBL" id="QJX00218.1"/>
    </source>
</evidence>
<gene>
    <name evidence="3" type="ORF">FTUN_7842</name>
</gene>
<sequence>MRCIVSLLLTVLPFAPVRAGEEQDRFEEQAMARCAQHKAERLIRVGNWERANTVRDLEAAFPGKLPKTEFKKDDDEAAAWFTLVAGTADEWRKSDAAAAGLAPMFDRWKQRLELGPVPSIKRDEFTKFAKLIIRNAAQGMAEGGGDTSGEADKVFRALDLNSDGELTGTEMSTGLREDKAQADTNGDGRISKDEYREYFKRRTEGRAEKLATAIKSNQALMRELEGGGKRAGLPDWFTKLDADQEGQVSLFSWRKAGRPTAEFQEMDLNGDGLITADEYHRWAKQKGKEGAHKKREEKEKKREGADPS</sequence>
<dbReference type="KEGG" id="ftj:FTUN_7842"/>
<feature type="domain" description="EF-hand" evidence="2">
    <location>
        <begin position="146"/>
        <end position="181"/>
    </location>
</feature>
<keyword evidence="4" id="KW-1185">Reference proteome</keyword>
<dbReference type="AlphaFoldDB" id="A0A6M5Z1D5"/>
<dbReference type="InterPro" id="IPR002048">
    <property type="entry name" value="EF_hand_dom"/>
</dbReference>
<feature type="domain" description="EF-hand" evidence="2">
    <location>
        <begin position="263"/>
        <end position="289"/>
    </location>
</feature>
<reference evidence="4" key="1">
    <citation type="submission" date="2020-05" db="EMBL/GenBank/DDBJ databases">
        <title>Frigoriglobus tundricola gen. nov., sp. nov., a psychrotolerant cellulolytic planctomycete of the family Gemmataceae with two divergent copies of 16S rRNA gene.</title>
        <authorList>
            <person name="Kulichevskaya I.S."/>
            <person name="Ivanova A.A."/>
            <person name="Naumoff D.G."/>
            <person name="Beletsky A.V."/>
            <person name="Rijpstra W.I.C."/>
            <person name="Sinninghe Damste J.S."/>
            <person name="Mardanov A.V."/>
            <person name="Ravin N.V."/>
            <person name="Dedysh S.N."/>
        </authorList>
    </citation>
    <scope>NUCLEOTIDE SEQUENCE [LARGE SCALE GENOMIC DNA]</scope>
    <source>
        <strain evidence="4">PL17</strain>
    </source>
</reference>
<protein>
    <recommendedName>
        <fullName evidence="2">EF-hand domain-containing protein</fullName>
    </recommendedName>
</protein>
<name>A0A6M5Z1D5_9BACT</name>
<dbReference type="Gene3D" id="1.10.238.10">
    <property type="entry name" value="EF-hand"/>
    <property type="match status" value="2"/>
</dbReference>
<dbReference type="PROSITE" id="PS00018">
    <property type="entry name" value="EF_HAND_1"/>
    <property type="match status" value="3"/>
</dbReference>
<dbReference type="EMBL" id="CP053452">
    <property type="protein sequence ID" value="QJX00218.1"/>
    <property type="molecule type" value="Genomic_DNA"/>
</dbReference>
<dbReference type="SMART" id="SM00054">
    <property type="entry name" value="EFh"/>
    <property type="match status" value="3"/>
</dbReference>
<accession>A0A6M5Z1D5</accession>
<evidence type="ECO:0000259" key="2">
    <source>
        <dbReference type="PROSITE" id="PS50222"/>
    </source>
</evidence>